<sequence length="405" mass="46919">MDFINKLPRTRSGHDSIWVIVDRLTKYAYFLAIREDYKTEKLARLYINEIIARHGVPVSIISNRDSYFTSRFWKSLQKALGTRLDLSTAYHPETDGQKLSYNNSYHSSIKCAPFKALYGKRCRTPIAWTEVGEGKLLGPEIVQETTDKIVQIKERLKVARERQKSYADKRQKPLEFSVSDKVLLKVSPRKGEVRFGKRSKISPRYVGPFEIVKRIGPVAYRLRLAQELVGVHDTFYVSNLKKCLADVNLHIPLDEVKVDDKLHFVEEPIEILDRRVKKLKRRWIPIVKVCWNSRRGPEFTWEREDEMKRKTATTFNSISPSVGLGHQDIKEAGRSRTVYWLCRNRLLVWVLNTSFKVVLVLIDKEAAGNDNDLNLFGRSLFMVNVKLILLLVVLLIKEVTTARSS</sequence>
<evidence type="ECO:0000313" key="2">
    <source>
        <dbReference type="EMBL" id="GEY10772.1"/>
    </source>
</evidence>
<proteinExistence type="predicted"/>
<dbReference type="InterPro" id="IPR012337">
    <property type="entry name" value="RNaseH-like_sf"/>
</dbReference>
<gene>
    <name evidence="2" type="ORF">Tci_382746</name>
</gene>
<dbReference type="InterPro" id="IPR001584">
    <property type="entry name" value="Integrase_cat-core"/>
</dbReference>
<reference evidence="2" key="1">
    <citation type="journal article" date="2019" name="Sci. Rep.">
        <title>Draft genome of Tanacetum cinerariifolium, the natural source of mosquito coil.</title>
        <authorList>
            <person name="Yamashiro T."/>
            <person name="Shiraishi A."/>
            <person name="Satake H."/>
            <person name="Nakayama K."/>
        </authorList>
    </citation>
    <scope>NUCLEOTIDE SEQUENCE</scope>
</reference>
<dbReference type="Gene3D" id="3.30.420.10">
    <property type="entry name" value="Ribonuclease H-like superfamily/Ribonuclease H"/>
    <property type="match status" value="1"/>
</dbReference>
<dbReference type="PANTHER" id="PTHR45835">
    <property type="entry name" value="YALI0A06105P"/>
    <property type="match status" value="1"/>
</dbReference>
<evidence type="ECO:0000259" key="1">
    <source>
        <dbReference type="PROSITE" id="PS50994"/>
    </source>
</evidence>
<dbReference type="PROSITE" id="PS50994">
    <property type="entry name" value="INTEGRASE"/>
    <property type="match status" value="1"/>
</dbReference>
<comment type="caution">
    <text evidence="2">The sequence shown here is derived from an EMBL/GenBank/DDBJ whole genome shotgun (WGS) entry which is preliminary data.</text>
</comment>
<dbReference type="SUPFAM" id="SSF53098">
    <property type="entry name" value="Ribonuclease H-like"/>
    <property type="match status" value="1"/>
</dbReference>
<keyword evidence="2" id="KW-0695">RNA-directed DNA polymerase</keyword>
<accession>A0A699HDL8</accession>
<dbReference type="GO" id="GO:0015074">
    <property type="term" value="P:DNA integration"/>
    <property type="evidence" value="ECO:0007669"/>
    <property type="project" value="InterPro"/>
</dbReference>
<dbReference type="AlphaFoldDB" id="A0A699HDL8"/>
<dbReference type="InterPro" id="IPR056924">
    <property type="entry name" value="SH3_Tf2-1"/>
</dbReference>
<dbReference type="EMBL" id="BKCJ010152391">
    <property type="protein sequence ID" value="GEY10772.1"/>
    <property type="molecule type" value="Genomic_DNA"/>
</dbReference>
<keyword evidence="2" id="KW-0548">Nucleotidyltransferase</keyword>
<dbReference type="GO" id="GO:0003964">
    <property type="term" value="F:RNA-directed DNA polymerase activity"/>
    <property type="evidence" value="ECO:0007669"/>
    <property type="project" value="UniProtKB-KW"/>
</dbReference>
<feature type="domain" description="Integrase catalytic" evidence="1">
    <location>
        <begin position="1"/>
        <end position="181"/>
    </location>
</feature>
<name>A0A699HDL8_TANCI</name>
<keyword evidence="2" id="KW-0808">Transferase</keyword>
<dbReference type="PANTHER" id="PTHR45835:SF99">
    <property type="entry name" value="CHROMO DOMAIN-CONTAINING PROTEIN-RELATED"/>
    <property type="match status" value="1"/>
</dbReference>
<dbReference type="GO" id="GO:0003676">
    <property type="term" value="F:nucleic acid binding"/>
    <property type="evidence" value="ECO:0007669"/>
    <property type="project" value="InterPro"/>
</dbReference>
<organism evidence="2">
    <name type="scientific">Tanacetum cinerariifolium</name>
    <name type="common">Dalmatian daisy</name>
    <name type="synonym">Chrysanthemum cinerariifolium</name>
    <dbReference type="NCBI Taxonomy" id="118510"/>
    <lineage>
        <taxon>Eukaryota</taxon>
        <taxon>Viridiplantae</taxon>
        <taxon>Streptophyta</taxon>
        <taxon>Embryophyta</taxon>
        <taxon>Tracheophyta</taxon>
        <taxon>Spermatophyta</taxon>
        <taxon>Magnoliopsida</taxon>
        <taxon>eudicotyledons</taxon>
        <taxon>Gunneridae</taxon>
        <taxon>Pentapetalae</taxon>
        <taxon>asterids</taxon>
        <taxon>campanulids</taxon>
        <taxon>Asterales</taxon>
        <taxon>Asteraceae</taxon>
        <taxon>Asteroideae</taxon>
        <taxon>Anthemideae</taxon>
        <taxon>Anthemidinae</taxon>
        <taxon>Tanacetum</taxon>
    </lineage>
</organism>
<dbReference type="Pfam" id="PF24626">
    <property type="entry name" value="SH3_Tf2-1"/>
    <property type="match status" value="1"/>
</dbReference>
<protein>
    <submittedName>
        <fullName evidence="2">Putative reverse transcriptase domain-containing protein</fullName>
    </submittedName>
</protein>
<dbReference type="InterPro" id="IPR036397">
    <property type="entry name" value="RNaseH_sf"/>
</dbReference>